<dbReference type="PaxDb" id="3055-EDP02887"/>
<dbReference type="KEGG" id="cre:CHLRE_12g544850v5"/>
<dbReference type="InParanoid" id="A0A2K3D6M3"/>
<evidence type="ECO:0000256" key="1">
    <source>
        <dbReference type="SAM" id="MobiDB-lite"/>
    </source>
</evidence>
<reference evidence="2 3" key="1">
    <citation type="journal article" date="2007" name="Science">
        <title>The Chlamydomonas genome reveals the evolution of key animal and plant functions.</title>
        <authorList>
            <person name="Merchant S.S."/>
            <person name="Prochnik S.E."/>
            <person name="Vallon O."/>
            <person name="Harris E.H."/>
            <person name="Karpowicz S.J."/>
            <person name="Witman G.B."/>
            <person name="Terry A."/>
            <person name="Salamov A."/>
            <person name="Fritz-Laylin L.K."/>
            <person name="Marechal-Drouard L."/>
            <person name="Marshall W.F."/>
            <person name="Qu L.H."/>
            <person name="Nelson D.R."/>
            <person name="Sanderfoot A.A."/>
            <person name="Spalding M.H."/>
            <person name="Kapitonov V.V."/>
            <person name="Ren Q."/>
            <person name="Ferris P."/>
            <person name="Lindquist E."/>
            <person name="Shapiro H."/>
            <person name="Lucas S.M."/>
            <person name="Grimwood J."/>
            <person name="Schmutz J."/>
            <person name="Cardol P."/>
            <person name="Cerutti H."/>
            <person name="Chanfreau G."/>
            <person name="Chen C.L."/>
            <person name="Cognat V."/>
            <person name="Croft M.T."/>
            <person name="Dent R."/>
            <person name="Dutcher S."/>
            <person name="Fernandez E."/>
            <person name="Fukuzawa H."/>
            <person name="Gonzalez-Ballester D."/>
            <person name="Gonzalez-Halphen D."/>
            <person name="Hallmann A."/>
            <person name="Hanikenne M."/>
            <person name="Hippler M."/>
            <person name="Inwood W."/>
            <person name="Jabbari K."/>
            <person name="Kalanon M."/>
            <person name="Kuras R."/>
            <person name="Lefebvre P.A."/>
            <person name="Lemaire S.D."/>
            <person name="Lobanov A.V."/>
            <person name="Lohr M."/>
            <person name="Manuell A."/>
            <person name="Meier I."/>
            <person name="Mets L."/>
            <person name="Mittag M."/>
            <person name="Mittelmeier T."/>
            <person name="Moroney J.V."/>
            <person name="Moseley J."/>
            <person name="Napoli C."/>
            <person name="Nedelcu A.M."/>
            <person name="Niyogi K."/>
            <person name="Novoselov S.V."/>
            <person name="Paulsen I.T."/>
            <person name="Pazour G."/>
            <person name="Purton S."/>
            <person name="Ral J.P."/>
            <person name="Riano-Pachon D.M."/>
            <person name="Riekhof W."/>
            <person name="Rymarquis L."/>
            <person name="Schroda M."/>
            <person name="Stern D."/>
            <person name="Umen J."/>
            <person name="Willows R."/>
            <person name="Wilson N."/>
            <person name="Zimmer S.L."/>
            <person name="Allmer J."/>
            <person name="Balk J."/>
            <person name="Bisova K."/>
            <person name="Chen C.J."/>
            <person name="Elias M."/>
            <person name="Gendler K."/>
            <person name="Hauser C."/>
            <person name="Lamb M.R."/>
            <person name="Ledford H."/>
            <person name="Long J.C."/>
            <person name="Minagawa J."/>
            <person name="Page M.D."/>
            <person name="Pan J."/>
            <person name="Pootakham W."/>
            <person name="Roje S."/>
            <person name="Rose A."/>
            <person name="Stahlberg E."/>
            <person name="Terauchi A.M."/>
            <person name="Yang P."/>
            <person name="Ball S."/>
            <person name="Bowler C."/>
            <person name="Dieckmann C.L."/>
            <person name="Gladyshev V.N."/>
            <person name="Green P."/>
            <person name="Jorgensen R."/>
            <person name="Mayfield S."/>
            <person name="Mueller-Roeber B."/>
            <person name="Rajamani S."/>
            <person name="Sayre R.T."/>
            <person name="Brokstein P."/>
            <person name="Dubchak I."/>
            <person name="Goodstein D."/>
            <person name="Hornick L."/>
            <person name="Huang Y.W."/>
            <person name="Jhaveri J."/>
            <person name="Luo Y."/>
            <person name="Martinez D."/>
            <person name="Ngau W.C."/>
            <person name="Otillar B."/>
            <person name="Poliakov A."/>
            <person name="Porter A."/>
            <person name="Szajkowski L."/>
            <person name="Werner G."/>
            <person name="Zhou K."/>
            <person name="Grigoriev I.V."/>
            <person name="Rokhsar D.S."/>
            <person name="Grossman A.R."/>
        </authorList>
    </citation>
    <scope>NUCLEOTIDE SEQUENCE [LARGE SCALE GENOMIC DNA]</scope>
    <source>
        <strain evidence="3">CC-503</strain>
    </source>
</reference>
<sequence length="131" mass="11965">MAATGGLGGIGGPPPSSGAIGAVGTTSAGEGPGRPISGAADAGQGERTFSTEGGPQYGGRTPPAGQEGASDLGPFPGTTSAIGGMGADLEGGKGGKGFGVPGTGGEGPPAATRPPGRAIADVSAGESSYVN</sequence>
<proteinExistence type="predicted"/>
<dbReference type="AlphaFoldDB" id="A0A2K3D6M3"/>
<feature type="compositionally biased region" description="Gly residues" evidence="1">
    <location>
        <begin position="92"/>
        <end position="107"/>
    </location>
</feature>
<accession>A0A2K3D6M3</accession>
<feature type="compositionally biased region" description="Low complexity" evidence="1">
    <location>
        <begin position="108"/>
        <end position="120"/>
    </location>
</feature>
<evidence type="ECO:0000313" key="3">
    <source>
        <dbReference type="Proteomes" id="UP000006906"/>
    </source>
</evidence>
<feature type="compositionally biased region" description="Gly residues" evidence="1">
    <location>
        <begin position="1"/>
        <end position="11"/>
    </location>
</feature>
<feature type="region of interest" description="Disordered" evidence="1">
    <location>
        <begin position="1"/>
        <end position="131"/>
    </location>
</feature>
<organism evidence="2 3">
    <name type="scientific">Chlamydomonas reinhardtii</name>
    <name type="common">Chlamydomonas smithii</name>
    <dbReference type="NCBI Taxonomy" id="3055"/>
    <lineage>
        <taxon>Eukaryota</taxon>
        <taxon>Viridiplantae</taxon>
        <taxon>Chlorophyta</taxon>
        <taxon>core chlorophytes</taxon>
        <taxon>Chlorophyceae</taxon>
        <taxon>CS clade</taxon>
        <taxon>Chlamydomonadales</taxon>
        <taxon>Chlamydomonadaceae</taxon>
        <taxon>Chlamydomonas</taxon>
    </lineage>
</organism>
<dbReference type="RefSeq" id="XP_042919123.1">
    <property type="nucleotide sequence ID" value="XM_043068848.1"/>
</dbReference>
<dbReference type="Proteomes" id="UP000006906">
    <property type="component" value="Chromosome 12"/>
</dbReference>
<dbReference type="GeneID" id="66055753"/>
<protein>
    <submittedName>
        <fullName evidence="2">Uncharacterized protein</fullName>
    </submittedName>
</protein>
<dbReference type="Gramene" id="PNW76174">
    <property type="protein sequence ID" value="PNW76174"/>
    <property type="gene ID" value="CHLRE_12g544850v5"/>
</dbReference>
<dbReference type="EMBL" id="CM008973">
    <property type="protein sequence ID" value="PNW76174.1"/>
    <property type="molecule type" value="Genomic_DNA"/>
</dbReference>
<name>A0A2K3D6M3_CHLRE</name>
<evidence type="ECO:0000313" key="2">
    <source>
        <dbReference type="EMBL" id="PNW76174.1"/>
    </source>
</evidence>
<gene>
    <name evidence="2" type="ORF">CHLRE_12g544850v5</name>
</gene>
<keyword evidence="3" id="KW-1185">Reference proteome</keyword>